<dbReference type="Proteomes" id="UP000688137">
    <property type="component" value="Unassembled WGS sequence"/>
</dbReference>
<feature type="chain" id="PRO_5035908530" description="DnaJ homolog subfamily C member 16" evidence="6">
    <location>
        <begin position="17"/>
        <end position="481"/>
    </location>
</feature>
<dbReference type="InterPro" id="IPR052842">
    <property type="entry name" value="ER_Co-chaperone"/>
</dbReference>
<evidence type="ECO:0000256" key="2">
    <source>
        <dbReference type="ARBA" id="ARBA00020921"/>
    </source>
</evidence>
<feature type="domain" description="J" evidence="7">
    <location>
        <begin position="18"/>
        <end position="84"/>
    </location>
</feature>
<dbReference type="CDD" id="cd06257">
    <property type="entry name" value="DnaJ"/>
    <property type="match status" value="1"/>
</dbReference>
<evidence type="ECO:0000256" key="6">
    <source>
        <dbReference type="SAM" id="SignalP"/>
    </source>
</evidence>
<dbReference type="AlphaFoldDB" id="A0A8S1P1Q9"/>
<comment type="function">
    <text evidence="4">Plays an important role in regulating the size of autophagosomes during the formation process.</text>
</comment>
<dbReference type="Pfam" id="PF00226">
    <property type="entry name" value="DnaJ"/>
    <property type="match status" value="1"/>
</dbReference>
<dbReference type="CDD" id="cd02961">
    <property type="entry name" value="PDI_a_family"/>
    <property type="match status" value="1"/>
</dbReference>
<comment type="subcellular location">
    <subcellularLocation>
        <location evidence="1">Endoplasmic reticulum membrane</location>
        <topology evidence="1">Single-pass type IV membrane protein</topology>
    </subcellularLocation>
</comment>
<feature type="signal peptide" evidence="6">
    <location>
        <begin position="1"/>
        <end position="16"/>
    </location>
</feature>
<dbReference type="InterPro" id="IPR013766">
    <property type="entry name" value="Thioredoxin_domain"/>
</dbReference>
<reference evidence="8" key="1">
    <citation type="submission" date="2021-01" db="EMBL/GenBank/DDBJ databases">
        <authorList>
            <consortium name="Genoscope - CEA"/>
            <person name="William W."/>
        </authorList>
    </citation>
    <scope>NUCLEOTIDE SEQUENCE</scope>
</reference>
<evidence type="ECO:0000256" key="4">
    <source>
        <dbReference type="ARBA" id="ARBA00035002"/>
    </source>
</evidence>
<dbReference type="SMART" id="SM00271">
    <property type="entry name" value="DnaJ"/>
    <property type="match status" value="1"/>
</dbReference>
<dbReference type="InterPro" id="IPR001623">
    <property type="entry name" value="DnaJ_domain"/>
</dbReference>
<evidence type="ECO:0000256" key="1">
    <source>
        <dbReference type="ARBA" id="ARBA00004163"/>
    </source>
</evidence>
<dbReference type="GO" id="GO:0005789">
    <property type="term" value="C:endoplasmic reticulum membrane"/>
    <property type="evidence" value="ECO:0007669"/>
    <property type="project" value="UniProtKB-SubCell"/>
</dbReference>
<comment type="caution">
    <text evidence="8">The sequence shown here is derived from an EMBL/GenBank/DDBJ whole genome shotgun (WGS) entry which is preliminary data.</text>
</comment>
<dbReference type="Pfam" id="PF00085">
    <property type="entry name" value="Thioredoxin"/>
    <property type="match status" value="1"/>
</dbReference>
<dbReference type="GO" id="GO:0006914">
    <property type="term" value="P:autophagy"/>
    <property type="evidence" value="ECO:0007669"/>
    <property type="project" value="UniProtKB-KW"/>
</dbReference>
<protein>
    <recommendedName>
        <fullName evidence="2">DnaJ homolog subfamily C member 16</fullName>
    </recommendedName>
    <alternativeName>
        <fullName evidence="5">Endoplasmic reticulum DNA J domain-containing protein 8</fullName>
    </alternativeName>
</protein>
<evidence type="ECO:0000256" key="3">
    <source>
        <dbReference type="ARBA" id="ARBA00023006"/>
    </source>
</evidence>
<gene>
    <name evidence="8" type="ORF">PPRIM_AZ9-3.1.T1020096</name>
</gene>
<dbReference type="PANTHER" id="PTHR45184:SF2">
    <property type="entry name" value="CHROMOSOME UNDETERMINED SCAFFOLD_102, WHOLE GENOME SHOTGUN SEQUENCE"/>
    <property type="match status" value="1"/>
</dbReference>
<dbReference type="EMBL" id="CAJJDM010000105">
    <property type="protein sequence ID" value="CAD8096775.1"/>
    <property type="molecule type" value="Genomic_DNA"/>
</dbReference>
<name>A0A8S1P1Q9_PARPR</name>
<keyword evidence="9" id="KW-1185">Reference proteome</keyword>
<keyword evidence="3" id="KW-0072">Autophagy</keyword>
<dbReference type="OMA" id="QLAKFTI"/>
<dbReference type="InterPro" id="IPR018253">
    <property type="entry name" value="DnaJ_domain_CS"/>
</dbReference>
<proteinExistence type="predicted"/>
<dbReference type="PROSITE" id="PS00636">
    <property type="entry name" value="DNAJ_1"/>
    <property type="match status" value="1"/>
</dbReference>
<evidence type="ECO:0000313" key="8">
    <source>
        <dbReference type="EMBL" id="CAD8096775.1"/>
    </source>
</evidence>
<dbReference type="PROSITE" id="PS50076">
    <property type="entry name" value="DNAJ_2"/>
    <property type="match status" value="1"/>
</dbReference>
<keyword evidence="6" id="KW-0732">Signal</keyword>
<organism evidence="8 9">
    <name type="scientific">Paramecium primaurelia</name>
    <dbReference type="NCBI Taxonomy" id="5886"/>
    <lineage>
        <taxon>Eukaryota</taxon>
        <taxon>Sar</taxon>
        <taxon>Alveolata</taxon>
        <taxon>Ciliophora</taxon>
        <taxon>Intramacronucleata</taxon>
        <taxon>Oligohymenophorea</taxon>
        <taxon>Peniculida</taxon>
        <taxon>Parameciidae</taxon>
        <taxon>Paramecium</taxon>
    </lineage>
</organism>
<evidence type="ECO:0000313" key="9">
    <source>
        <dbReference type="Proteomes" id="UP000688137"/>
    </source>
</evidence>
<accession>A0A8S1P1Q9</accession>
<sequence length="481" mass="56981">MKTILLFLCIILQTLCQDYYQLLGVQRSASDDQIKKAFKKLSLKYHPDKAKGNKEESEKQFQKIVNAYEILKDPEQRKIYDKYGEEGLKEHTQRQQQQQQGHFNYNDIFSRFFGGGGFQQQKPNLEQSLFSKSDVYEIDMTTINRFFRRDHVWLIFFYKNDDYGRQHKNIWNELASKYYGIFQVAAINCAAENEICDDEFQVYEFPKVYAYPANIRQEPIEYKQSMEIDQLAKFTIQFMESFVSIVTNENYEKFIQQEEQHIVLLFTNKTSTPPLLKVLSKELKGKLVFGQVRYSDTKLIEQFQIKKFPTLMVVTEPEQYRGVIYEQNDFKKEQIMKFLREYAYISKKVKKTHQVPRELSTQLIKNGACTTKDTKMCFIIITQDNNNYLDLLNPLSQHYMKDKIDFYYINKNNLIYSELFDDISSFPTAVVIKPKKERYAKLQGELTLSNIQDFLDSIISGNVQFKPMNDSLDLNIFKEDL</sequence>
<evidence type="ECO:0000256" key="5">
    <source>
        <dbReference type="ARBA" id="ARBA00035043"/>
    </source>
</evidence>
<dbReference type="PANTHER" id="PTHR45184">
    <property type="entry name" value="DNAJ PROTEIN ERDJ3A"/>
    <property type="match status" value="1"/>
</dbReference>
<evidence type="ECO:0000259" key="7">
    <source>
        <dbReference type="PROSITE" id="PS50076"/>
    </source>
</evidence>